<dbReference type="PRINTS" id="PR00463">
    <property type="entry name" value="EP450I"/>
</dbReference>
<evidence type="ECO:0000256" key="1">
    <source>
        <dbReference type="ARBA" id="ARBA00001971"/>
    </source>
</evidence>
<dbReference type="Gene3D" id="1.10.630.10">
    <property type="entry name" value="Cytochrome P450"/>
    <property type="match status" value="1"/>
</dbReference>
<accession>A0A9N9L897</accession>
<dbReference type="InterPro" id="IPR001128">
    <property type="entry name" value="Cyt_P450"/>
</dbReference>
<dbReference type="PANTHER" id="PTHR24305:SF157">
    <property type="entry name" value="N-ACETYLTRYPTOPHAN 6-HYDROXYLASE IVOC-RELATED"/>
    <property type="match status" value="1"/>
</dbReference>
<keyword evidence="9 12" id="KW-0408">Iron</keyword>
<organism evidence="15 16">
    <name type="scientific">Hymenoscyphus fraxineus</name>
    <dbReference type="NCBI Taxonomy" id="746836"/>
    <lineage>
        <taxon>Eukaryota</taxon>
        <taxon>Fungi</taxon>
        <taxon>Dikarya</taxon>
        <taxon>Ascomycota</taxon>
        <taxon>Pezizomycotina</taxon>
        <taxon>Leotiomycetes</taxon>
        <taxon>Helotiales</taxon>
        <taxon>Helotiaceae</taxon>
        <taxon>Hymenoscyphus</taxon>
    </lineage>
</organism>
<sequence>MSSLLDLQMHWYTAVAVAVVLYIIGGIVYRLHFSPIAKFPGPRLAAATVLYEVYYDVIKQGQYTFKIQELHKTYGPIVRISPHELHIDDPEYYEELMSRNSPRDKYKYYVDQFGIPGASFSTIDHRMHRLRRAPMNPLFSKQSIFRLEPMVQRLVEKLCSRIDEFKKSGQPMPVRLAYQALTTDVVTAYALNKSWHHLDSPDFSPEWVATVKATADMGNLVKQVPWLISFFNVLPDFVIEAVFPGMLLLINWRRSLARHIQEIIDTQDKLEENEHGLPSTIFHSLLQSNVPEEEKSLQRLVEEGQLVVGAGADTTAHALTQTTFHVLDNPKVLAKLQQELQKAMPDPSESAILSIVENLPYLSAIVNEGLRLSYGLPTRLARISPNAPLHFQDWTIPAGTPVGMTSVMMHHNERIFPNSHTFLPERWSEQPDGGRALEKYLVSFSKGSRQCIGINLAKAELFLTLATIFRRYEPSLFDAVRERDVDLKHDNFLPQPSLQSRPIRVVFR</sequence>
<proteinExistence type="inferred from homology"/>
<keyword evidence="6 12" id="KW-0479">Metal-binding</keyword>
<dbReference type="CDD" id="cd11062">
    <property type="entry name" value="CYP58-like"/>
    <property type="match status" value="1"/>
</dbReference>
<evidence type="ECO:0000313" key="15">
    <source>
        <dbReference type="EMBL" id="CAG8959833.1"/>
    </source>
</evidence>
<evidence type="ECO:0000256" key="7">
    <source>
        <dbReference type="ARBA" id="ARBA00022989"/>
    </source>
</evidence>
<dbReference type="PRINTS" id="PR00385">
    <property type="entry name" value="P450"/>
</dbReference>
<dbReference type="InterPro" id="IPR050121">
    <property type="entry name" value="Cytochrome_P450_monoxygenase"/>
</dbReference>
<dbReference type="GO" id="GO:0016020">
    <property type="term" value="C:membrane"/>
    <property type="evidence" value="ECO:0007669"/>
    <property type="project" value="UniProtKB-SubCell"/>
</dbReference>
<keyword evidence="4 12" id="KW-0349">Heme</keyword>
<dbReference type="SUPFAM" id="SSF48264">
    <property type="entry name" value="Cytochrome P450"/>
    <property type="match status" value="1"/>
</dbReference>
<dbReference type="GO" id="GO:0004497">
    <property type="term" value="F:monooxygenase activity"/>
    <property type="evidence" value="ECO:0007669"/>
    <property type="project" value="UniProtKB-KW"/>
</dbReference>
<evidence type="ECO:0000256" key="9">
    <source>
        <dbReference type="ARBA" id="ARBA00023004"/>
    </source>
</evidence>
<keyword evidence="5 14" id="KW-0812">Transmembrane</keyword>
<evidence type="ECO:0000256" key="10">
    <source>
        <dbReference type="ARBA" id="ARBA00023033"/>
    </source>
</evidence>
<keyword evidence="7 14" id="KW-1133">Transmembrane helix</keyword>
<reference evidence="15" key="1">
    <citation type="submission" date="2021-07" db="EMBL/GenBank/DDBJ databases">
        <authorList>
            <person name="Durling M."/>
        </authorList>
    </citation>
    <scope>NUCLEOTIDE SEQUENCE</scope>
</reference>
<evidence type="ECO:0000256" key="11">
    <source>
        <dbReference type="ARBA" id="ARBA00023136"/>
    </source>
</evidence>
<dbReference type="PANTHER" id="PTHR24305">
    <property type="entry name" value="CYTOCHROME P450"/>
    <property type="match status" value="1"/>
</dbReference>
<dbReference type="Pfam" id="PF00067">
    <property type="entry name" value="p450"/>
    <property type="match status" value="1"/>
</dbReference>
<evidence type="ECO:0008006" key="17">
    <source>
        <dbReference type="Google" id="ProtNLM"/>
    </source>
</evidence>
<dbReference type="InterPro" id="IPR036396">
    <property type="entry name" value="Cyt_P450_sf"/>
</dbReference>
<evidence type="ECO:0000256" key="14">
    <source>
        <dbReference type="SAM" id="Phobius"/>
    </source>
</evidence>
<dbReference type="PROSITE" id="PS00086">
    <property type="entry name" value="CYTOCHROME_P450"/>
    <property type="match status" value="1"/>
</dbReference>
<evidence type="ECO:0000256" key="12">
    <source>
        <dbReference type="PIRSR" id="PIRSR602401-1"/>
    </source>
</evidence>
<evidence type="ECO:0000256" key="8">
    <source>
        <dbReference type="ARBA" id="ARBA00023002"/>
    </source>
</evidence>
<evidence type="ECO:0000256" key="3">
    <source>
        <dbReference type="ARBA" id="ARBA00010617"/>
    </source>
</evidence>
<comment type="caution">
    <text evidence="15">The sequence shown here is derived from an EMBL/GenBank/DDBJ whole genome shotgun (WGS) entry which is preliminary data.</text>
</comment>
<keyword evidence="11 14" id="KW-0472">Membrane</keyword>
<dbReference type="FunFam" id="1.10.630.10:FF:000069">
    <property type="entry name" value="Cytochrome P450, putative (Eurofung)"/>
    <property type="match status" value="1"/>
</dbReference>
<evidence type="ECO:0000256" key="2">
    <source>
        <dbReference type="ARBA" id="ARBA00004167"/>
    </source>
</evidence>
<evidence type="ECO:0000256" key="5">
    <source>
        <dbReference type="ARBA" id="ARBA00022692"/>
    </source>
</evidence>
<name>A0A9N9L897_9HELO</name>
<dbReference type="GO" id="GO:0020037">
    <property type="term" value="F:heme binding"/>
    <property type="evidence" value="ECO:0007669"/>
    <property type="project" value="InterPro"/>
</dbReference>
<dbReference type="InterPro" id="IPR002401">
    <property type="entry name" value="Cyt_P450_E_grp-I"/>
</dbReference>
<dbReference type="AlphaFoldDB" id="A0A9N9L897"/>
<protein>
    <recommendedName>
        <fullName evidence="17">Cytochrome P450</fullName>
    </recommendedName>
</protein>
<evidence type="ECO:0000256" key="13">
    <source>
        <dbReference type="RuleBase" id="RU000461"/>
    </source>
</evidence>
<keyword evidence="8 13" id="KW-0560">Oxidoreductase</keyword>
<dbReference type="GO" id="GO:0016705">
    <property type="term" value="F:oxidoreductase activity, acting on paired donors, with incorporation or reduction of molecular oxygen"/>
    <property type="evidence" value="ECO:0007669"/>
    <property type="project" value="InterPro"/>
</dbReference>
<keyword evidence="10 13" id="KW-0503">Monooxygenase</keyword>
<comment type="subcellular location">
    <subcellularLocation>
        <location evidence="2">Membrane</location>
        <topology evidence="2">Single-pass membrane protein</topology>
    </subcellularLocation>
</comment>
<dbReference type="Proteomes" id="UP000696280">
    <property type="component" value="Unassembled WGS sequence"/>
</dbReference>
<comment type="cofactor">
    <cofactor evidence="1 12">
        <name>heme</name>
        <dbReference type="ChEBI" id="CHEBI:30413"/>
    </cofactor>
</comment>
<gene>
    <name evidence="15" type="ORF">HYFRA_00001741</name>
</gene>
<evidence type="ECO:0000256" key="4">
    <source>
        <dbReference type="ARBA" id="ARBA00022617"/>
    </source>
</evidence>
<keyword evidence="16" id="KW-1185">Reference proteome</keyword>
<dbReference type="GO" id="GO:0005506">
    <property type="term" value="F:iron ion binding"/>
    <property type="evidence" value="ECO:0007669"/>
    <property type="project" value="InterPro"/>
</dbReference>
<dbReference type="OrthoDB" id="3945418at2759"/>
<comment type="similarity">
    <text evidence="3 13">Belongs to the cytochrome P450 family.</text>
</comment>
<dbReference type="EMBL" id="CAJVRL010000092">
    <property type="protein sequence ID" value="CAG8959833.1"/>
    <property type="molecule type" value="Genomic_DNA"/>
</dbReference>
<evidence type="ECO:0000256" key="6">
    <source>
        <dbReference type="ARBA" id="ARBA00022723"/>
    </source>
</evidence>
<dbReference type="InterPro" id="IPR017972">
    <property type="entry name" value="Cyt_P450_CS"/>
</dbReference>
<feature type="transmembrane region" description="Helical" evidence="14">
    <location>
        <begin position="12"/>
        <end position="33"/>
    </location>
</feature>
<evidence type="ECO:0000313" key="16">
    <source>
        <dbReference type="Proteomes" id="UP000696280"/>
    </source>
</evidence>
<feature type="binding site" description="axial binding residue" evidence="12">
    <location>
        <position position="451"/>
    </location>
    <ligand>
        <name>heme</name>
        <dbReference type="ChEBI" id="CHEBI:30413"/>
    </ligand>
    <ligandPart>
        <name>Fe</name>
        <dbReference type="ChEBI" id="CHEBI:18248"/>
    </ligandPart>
</feature>